<feature type="transmembrane region" description="Helical" evidence="1">
    <location>
        <begin position="110"/>
        <end position="131"/>
    </location>
</feature>
<dbReference type="Proteomes" id="UP000483078">
    <property type="component" value="Unassembled WGS sequence"/>
</dbReference>
<evidence type="ECO:0000313" key="2">
    <source>
        <dbReference type="EMBL" id="MTJ04123.1"/>
    </source>
</evidence>
<evidence type="ECO:0000256" key="1">
    <source>
        <dbReference type="SAM" id="Phobius"/>
    </source>
</evidence>
<evidence type="ECO:0000313" key="3">
    <source>
        <dbReference type="Proteomes" id="UP000483078"/>
    </source>
</evidence>
<reference evidence="2 3" key="1">
    <citation type="submission" date="2019-06" db="EMBL/GenBank/DDBJ databases">
        <title>Enrichment of Autotrophic Halophilic Microorganisms from Red Sea Brine Pool Using Microbial Electrosynthesis System.</title>
        <authorList>
            <person name="Alqahtani M.F."/>
            <person name="Bajracharya S."/>
            <person name="Katuri K.P."/>
            <person name="Ali M."/>
            <person name="Saikaly P.E."/>
        </authorList>
    </citation>
    <scope>NUCLEOTIDE SEQUENCE [LARGE SCALE GENOMIC DNA]</scope>
    <source>
        <strain evidence="2">MES6</strain>
    </source>
</reference>
<protein>
    <submittedName>
        <fullName evidence="2">DUF2177 family protein</fullName>
    </submittedName>
</protein>
<dbReference type="InterPro" id="IPR018687">
    <property type="entry name" value="DUF2177_membr"/>
</dbReference>
<accession>A0A7C9HLX0</accession>
<name>A0A7C9HLX0_9RHOB</name>
<keyword evidence="1" id="KW-1133">Transmembrane helix</keyword>
<feature type="transmembrane region" description="Helical" evidence="1">
    <location>
        <begin position="43"/>
        <end position="61"/>
    </location>
</feature>
<proteinExistence type="predicted"/>
<dbReference type="RefSeq" id="WP_273248708.1">
    <property type="nucleotide sequence ID" value="NZ_VENJ01000006.1"/>
</dbReference>
<gene>
    <name evidence="2" type="ORF">FH759_05430</name>
</gene>
<keyword evidence="1" id="KW-0472">Membrane</keyword>
<organism evidence="2 3">
    <name type="scientific">Sediminimonas qiaohouensis</name>
    <dbReference type="NCBI Taxonomy" id="552061"/>
    <lineage>
        <taxon>Bacteria</taxon>
        <taxon>Pseudomonadati</taxon>
        <taxon>Pseudomonadota</taxon>
        <taxon>Alphaproteobacteria</taxon>
        <taxon>Rhodobacterales</taxon>
        <taxon>Roseobacteraceae</taxon>
        <taxon>Sediminimonas</taxon>
    </lineage>
</organism>
<comment type="caution">
    <text evidence="2">The sequence shown here is derived from an EMBL/GenBank/DDBJ whole genome shotgun (WGS) entry which is preliminary data.</text>
</comment>
<keyword evidence="1" id="KW-0812">Transmembrane</keyword>
<dbReference type="AlphaFoldDB" id="A0A7C9HLX0"/>
<dbReference type="Pfam" id="PF09945">
    <property type="entry name" value="DUF2177"/>
    <property type="match status" value="1"/>
</dbReference>
<sequence>MQIFVAYFATAVVFLALDAVMLKLVLRPLFERSLSGQLLNELRIVPAAMFYLFYIAGLVHFVSMPALAQGAPLKALIGGAILGAMAYGTYEFTNYATLRNWHWHMVAVDLAWGAALTAVSAWAGVMVARLVG</sequence>
<feature type="transmembrane region" description="Helical" evidence="1">
    <location>
        <begin position="73"/>
        <end position="90"/>
    </location>
</feature>
<dbReference type="EMBL" id="VENJ01000006">
    <property type="protein sequence ID" value="MTJ04123.1"/>
    <property type="molecule type" value="Genomic_DNA"/>
</dbReference>